<keyword evidence="4" id="KW-1185">Reference proteome</keyword>
<name>A0A316E8J4_9BACT</name>
<dbReference type="AlphaFoldDB" id="A0A316E8J4"/>
<evidence type="ECO:0000313" key="3">
    <source>
        <dbReference type="EMBL" id="PWK26675.1"/>
    </source>
</evidence>
<dbReference type="Gene3D" id="1.10.1220.170">
    <property type="match status" value="1"/>
</dbReference>
<protein>
    <recommendedName>
        <fullName evidence="2">EAL domain-containing protein</fullName>
    </recommendedName>
</protein>
<organism evidence="3 4">
    <name type="scientific">Arcicella aurantiaca</name>
    <dbReference type="NCBI Taxonomy" id="591202"/>
    <lineage>
        <taxon>Bacteria</taxon>
        <taxon>Pseudomonadati</taxon>
        <taxon>Bacteroidota</taxon>
        <taxon>Cytophagia</taxon>
        <taxon>Cytophagales</taxon>
        <taxon>Flectobacillaceae</taxon>
        <taxon>Arcicella</taxon>
    </lineage>
</organism>
<feature type="domain" description="EAL" evidence="2">
    <location>
        <begin position="1"/>
        <end position="81"/>
    </location>
</feature>
<dbReference type="OrthoDB" id="886255at2"/>
<evidence type="ECO:0000313" key="4">
    <source>
        <dbReference type="Proteomes" id="UP000245489"/>
    </source>
</evidence>
<comment type="caution">
    <text evidence="3">The sequence shown here is derived from an EMBL/GenBank/DDBJ whole genome shotgun (WGS) entry which is preliminary data.</text>
</comment>
<accession>A0A316E8J4</accession>
<proteinExistence type="predicted"/>
<feature type="coiled-coil region" evidence="1">
    <location>
        <begin position="51"/>
        <end position="78"/>
    </location>
</feature>
<dbReference type="Proteomes" id="UP000245489">
    <property type="component" value="Unassembled WGS sequence"/>
</dbReference>
<dbReference type="EMBL" id="QGGO01000010">
    <property type="protein sequence ID" value="PWK26675.1"/>
    <property type="molecule type" value="Genomic_DNA"/>
</dbReference>
<reference evidence="3 4" key="1">
    <citation type="submission" date="2018-05" db="EMBL/GenBank/DDBJ databases">
        <title>Genomic Encyclopedia of Archaeal and Bacterial Type Strains, Phase II (KMG-II): from individual species to whole genera.</title>
        <authorList>
            <person name="Goeker M."/>
        </authorList>
    </citation>
    <scope>NUCLEOTIDE SEQUENCE [LARGE SCALE GENOMIC DNA]</scope>
    <source>
        <strain evidence="3 4">DSM 22214</strain>
    </source>
</reference>
<keyword evidence="1" id="KW-0175">Coiled coil</keyword>
<dbReference type="RefSeq" id="WP_109742923.1">
    <property type="nucleotide sequence ID" value="NZ_QGGO01000010.1"/>
</dbReference>
<dbReference type="PROSITE" id="PS50883">
    <property type="entry name" value="EAL"/>
    <property type="match status" value="1"/>
</dbReference>
<evidence type="ECO:0000259" key="2">
    <source>
        <dbReference type="PROSITE" id="PS50883"/>
    </source>
</evidence>
<evidence type="ECO:0000256" key="1">
    <source>
        <dbReference type="SAM" id="Coils"/>
    </source>
</evidence>
<sequence length="81" mass="9296">MVSTFQINEAELDNNFVKALKSMFKNRNLTLTIEAEEVDTTEYLLSNAVNKERLLKAVENAKQRKNLVKVDLEQLKNLVNA</sequence>
<gene>
    <name evidence="3" type="ORF">LV89_02184</name>
</gene>
<dbReference type="InterPro" id="IPR001633">
    <property type="entry name" value="EAL_dom"/>
</dbReference>